<sequence>MAGLALVSIQEPVAGVDLANLLPNRAEAATAAATPLLPGLLDDVFIWEILVRLDPKSLLRCRAVRRAWRRATSTRRFLLAHHARQPAFPIADGDQLVLGVHLHDILAFDLRAAAKAHLHTVARLDQDFYLEASCDGLLVLSTFAKGGSGCCISICNPVTREHASLAGPPWDFTAFGMYLHRPTGEYRLLLQRGSNRDSPEEQIDCYVFPLGSDQPPRYIGWPDMESVVFNLPIQLRDNLHWYPYYHLSESEQLQSEGKPVIVFDTVAESFRQMHAPIVPTKSYLFEMDDTIGIYCNDGDKNTVSIWVLQNYESEVWDLKYRIRLPVEEIRGQFEGCNDYRDVNLWDVDVVSGDGGVLLLVSFGRWVLHIDTDGKLIDSFYSGLLGLRIYECRLKQSLVQHAFFPALEGYVVNASPFI</sequence>
<evidence type="ECO:0000313" key="2">
    <source>
        <dbReference type="EnsemblPlants" id="EMT15964"/>
    </source>
</evidence>
<dbReference type="AlphaFoldDB" id="R7WC30"/>
<feature type="domain" description="F-box associated beta-propeller type 3" evidence="1">
    <location>
        <begin position="130"/>
        <end position="324"/>
    </location>
</feature>
<dbReference type="EnsemblPlants" id="EMT15964">
    <property type="protein sequence ID" value="EMT15964"/>
    <property type="gene ID" value="F775_11666"/>
</dbReference>
<name>R7WC30_AEGTA</name>
<dbReference type="Pfam" id="PF08268">
    <property type="entry name" value="FBA_3"/>
    <property type="match status" value="1"/>
</dbReference>
<dbReference type="SUPFAM" id="SSF81383">
    <property type="entry name" value="F-box domain"/>
    <property type="match status" value="1"/>
</dbReference>
<dbReference type="InterPro" id="IPR050796">
    <property type="entry name" value="SCF_F-box_component"/>
</dbReference>
<dbReference type="InterPro" id="IPR036047">
    <property type="entry name" value="F-box-like_dom_sf"/>
</dbReference>
<accession>R7WC30</accession>
<dbReference type="PANTHER" id="PTHR31672:SF2">
    <property type="entry name" value="F-BOX DOMAIN-CONTAINING PROTEIN"/>
    <property type="match status" value="1"/>
</dbReference>
<dbReference type="InterPro" id="IPR013187">
    <property type="entry name" value="F-box-assoc_dom_typ3"/>
</dbReference>
<reference evidence="2" key="1">
    <citation type="submission" date="2015-06" db="UniProtKB">
        <authorList>
            <consortium name="EnsemblPlants"/>
        </authorList>
    </citation>
    <scope>IDENTIFICATION</scope>
</reference>
<organism evidence="2">
    <name type="scientific">Aegilops tauschii</name>
    <name type="common">Tausch's goatgrass</name>
    <name type="synonym">Aegilops squarrosa</name>
    <dbReference type="NCBI Taxonomy" id="37682"/>
    <lineage>
        <taxon>Eukaryota</taxon>
        <taxon>Viridiplantae</taxon>
        <taxon>Streptophyta</taxon>
        <taxon>Embryophyta</taxon>
        <taxon>Tracheophyta</taxon>
        <taxon>Spermatophyta</taxon>
        <taxon>Magnoliopsida</taxon>
        <taxon>Liliopsida</taxon>
        <taxon>Poales</taxon>
        <taxon>Poaceae</taxon>
        <taxon>BOP clade</taxon>
        <taxon>Pooideae</taxon>
        <taxon>Triticodae</taxon>
        <taxon>Triticeae</taxon>
        <taxon>Triticinae</taxon>
        <taxon>Aegilops</taxon>
    </lineage>
</organism>
<proteinExistence type="predicted"/>
<dbReference type="PANTHER" id="PTHR31672">
    <property type="entry name" value="BNACNNG10540D PROTEIN"/>
    <property type="match status" value="1"/>
</dbReference>
<protein>
    <recommendedName>
        <fullName evidence="1">F-box associated beta-propeller type 3 domain-containing protein</fullName>
    </recommendedName>
</protein>
<evidence type="ECO:0000259" key="1">
    <source>
        <dbReference type="Pfam" id="PF08268"/>
    </source>
</evidence>